<dbReference type="InterPro" id="IPR000086">
    <property type="entry name" value="NUDIX_hydrolase_dom"/>
</dbReference>
<comment type="similarity">
    <text evidence="2">Belongs to the Nudix hydrolase family.</text>
</comment>
<dbReference type="SUPFAM" id="SSF55811">
    <property type="entry name" value="Nudix"/>
    <property type="match status" value="1"/>
</dbReference>
<evidence type="ECO:0000256" key="2">
    <source>
        <dbReference type="ARBA" id="ARBA00005582"/>
    </source>
</evidence>
<dbReference type="Proteomes" id="UP000179241">
    <property type="component" value="Unassembled WGS sequence"/>
</dbReference>
<accession>A0A1F8CK78</accession>
<dbReference type="GO" id="GO:0016818">
    <property type="term" value="F:hydrolase activity, acting on acid anhydrides, in phosphorus-containing anhydrides"/>
    <property type="evidence" value="ECO:0007669"/>
    <property type="project" value="TreeGrafter"/>
</dbReference>
<evidence type="ECO:0000313" key="7">
    <source>
        <dbReference type="EMBL" id="OGM76773.1"/>
    </source>
</evidence>
<evidence type="ECO:0000256" key="4">
    <source>
        <dbReference type="ARBA" id="ARBA00022801"/>
    </source>
</evidence>
<dbReference type="EMBL" id="MGHU01000044">
    <property type="protein sequence ID" value="OGM76773.1"/>
    <property type="molecule type" value="Genomic_DNA"/>
</dbReference>
<reference evidence="7 8" key="1">
    <citation type="journal article" date="2016" name="Nat. Commun.">
        <title>Thousands of microbial genomes shed light on interconnected biogeochemical processes in an aquifer system.</title>
        <authorList>
            <person name="Anantharaman K."/>
            <person name="Brown C.T."/>
            <person name="Hug L.A."/>
            <person name="Sharon I."/>
            <person name="Castelle C.J."/>
            <person name="Probst A.J."/>
            <person name="Thomas B.C."/>
            <person name="Singh A."/>
            <person name="Wilkins M.J."/>
            <person name="Karaoz U."/>
            <person name="Brodie E.L."/>
            <person name="Williams K.H."/>
            <person name="Hubbard S.S."/>
            <person name="Banfield J.F."/>
        </authorList>
    </citation>
    <scope>NUCLEOTIDE SEQUENCE [LARGE SCALE GENOMIC DNA]</scope>
</reference>
<protein>
    <recommendedName>
        <fullName evidence="6">Nudix hydrolase domain-containing protein</fullName>
    </recommendedName>
</protein>
<dbReference type="InterPro" id="IPR015797">
    <property type="entry name" value="NUDIX_hydrolase-like_dom_sf"/>
</dbReference>
<name>A0A1F8CK78_9BACT</name>
<dbReference type="PROSITE" id="PS51462">
    <property type="entry name" value="NUDIX"/>
    <property type="match status" value="1"/>
</dbReference>
<comment type="cofactor">
    <cofactor evidence="1">
        <name>Mg(2+)</name>
        <dbReference type="ChEBI" id="CHEBI:18420"/>
    </cofactor>
</comment>
<evidence type="ECO:0000256" key="3">
    <source>
        <dbReference type="ARBA" id="ARBA00022723"/>
    </source>
</evidence>
<dbReference type="GO" id="GO:0005737">
    <property type="term" value="C:cytoplasm"/>
    <property type="evidence" value="ECO:0007669"/>
    <property type="project" value="TreeGrafter"/>
</dbReference>
<comment type="caution">
    <text evidence="7">The sequence shown here is derived from an EMBL/GenBank/DDBJ whole genome shotgun (WGS) entry which is preliminary data.</text>
</comment>
<organism evidence="7 8">
    <name type="scientific">Candidatus Woesebacteria bacterium RIFOXYA1_FULL_43_9</name>
    <dbReference type="NCBI Taxonomy" id="1802534"/>
    <lineage>
        <taxon>Bacteria</taxon>
        <taxon>Candidatus Woeseibacteriota</taxon>
    </lineage>
</organism>
<dbReference type="InterPro" id="IPR020084">
    <property type="entry name" value="NUDIX_hydrolase_CS"/>
</dbReference>
<evidence type="ECO:0000313" key="8">
    <source>
        <dbReference type="Proteomes" id="UP000179241"/>
    </source>
</evidence>
<dbReference type="PANTHER" id="PTHR43758">
    <property type="entry name" value="7,8-DIHYDRO-8-OXOGUANINE TRIPHOSPHATASE"/>
    <property type="match status" value="1"/>
</dbReference>
<evidence type="ECO:0000256" key="1">
    <source>
        <dbReference type="ARBA" id="ARBA00001946"/>
    </source>
</evidence>
<dbReference type="Pfam" id="PF00293">
    <property type="entry name" value="NUDIX"/>
    <property type="match status" value="1"/>
</dbReference>
<keyword evidence="4" id="KW-0378">Hydrolase</keyword>
<keyword evidence="5" id="KW-0460">Magnesium</keyword>
<gene>
    <name evidence="7" type="ORF">A2188_02150</name>
</gene>
<dbReference type="PROSITE" id="PS00893">
    <property type="entry name" value="NUDIX_BOX"/>
    <property type="match status" value="1"/>
</dbReference>
<dbReference type="AlphaFoldDB" id="A0A1F8CK78"/>
<proteinExistence type="inferred from homology"/>
<keyword evidence="3" id="KW-0479">Metal-binding</keyword>
<dbReference type="GO" id="GO:0046872">
    <property type="term" value="F:metal ion binding"/>
    <property type="evidence" value="ECO:0007669"/>
    <property type="project" value="UniProtKB-KW"/>
</dbReference>
<evidence type="ECO:0000259" key="6">
    <source>
        <dbReference type="PROSITE" id="PS51462"/>
    </source>
</evidence>
<dbReference type="Gene3D" id="3.90.79.10">
    <property type="entry name" value="Nucleoside Triphosphate Pyrophosphohydrolase"/>
    <property type="match status" value="1"/>
</dbReference>
<feature type="domain" description="Nudix hydrolase" evidence="6">
    <location>
        <begin position="2"/>
        <end position="133"/>
    </location>
</feature>
<dbReference type="PANTHER" id="PTHR43758:SF2">
    <property type="entry name" value="OXIDIZED PURINE NUCLEOSIDE TRIPHOSPHATE HYDROLASE"/>
    <property type="match status" value="1"/>
</dbReference>
<evidence type="ECO:0000256" key="5">
    <source>
        <dbReference type="ARBA" id="ARBA00022842"/>
    </source>
</evidence>
<sequence>MSTTFVSTTNVFIKKDDKYLVLRRGKDVTVFKDYIMGPGGKQDEGEGVHETAAREMLEETGVDIKNLKLRVVGTHNHAYKEKTYLVFVFLADYDKGELIDSNEGKLEWLTLEELLNDEKLWADLKIYLPHVIGENNHILFSYLKYNENFEITESRIDYC</sequence>